<evidence type="ECO:0000313" key="8">
    <source>
        <dbReference type="EMBL" id="JAC66724.1"/>
    </source>
</evidence>
<dbReference type="GO" id="GO:0006355">
    <property type="term" value="P:regulation of DNA-templated transcription"/>
    <property type="evidence" value="ECO:0007669"/>
    <property type="project" value="InterPro"/>
</dbReference>
<organism evidence="9">
    <name type="scientific">Tetraselmis sp. GSL018</name>
    <dbReference type="NCBI Taxonomy" id="582737"/>
    <lineage>
        <taxon>Eukaryota</taxon>
        <taxon>Viridiplantae</taxon>
        <taxon>Chlorophyta</taxon>
        <taxon>core chlorophytes</taxon>
        <taxon>Chlorodendrophyceae</taxon>
        <taxon>Chlorodendrales</taxon>
        <taxon>Chlorodendraceae</taxon>
        <taxon>Tetraselmis</taxon>
    </lineage>
</organism>
<dbReference type="Pfam" id="PF00320">
    <property type="entry name" value="GATA"/>
    <property type="match status" value="1"/>
</dbReference>
<dbReference type="SMART" id="SM00401">
    <property type="entry name" value="ZnF_GATA"/>
    <property type="match status" value="1"/>
</dbReference>
<dbReference type="InterPro" id="IPR051140">
    <property type="entry name" value="GATA_TF"/>
</dbReference>
<feature type="compositionally biased region" description="Polar residues" evidence="6">
    <location>
        <begin position="243"/>
        <end position="267"/>
    </location>
</feature>
<feature type="region of interest" description="Disordered" evidence="6">
    <location>
        <begin position="243"/>
        <end position="302"/>
    </location>
</feature>
<feature type="region of interest" description="Disordered" evidence="6">
    <location>
        <begin position="164"/>
        <end position="188"/>
    </location>
</feature>
<dbReference type="PROSITE" id="PS00344">
    <property type="entry name" value="GATA_ZN_FINGER_1"/>
    <property type="match status" value="1"/>
</dbReference>
<evidence type="ECO:0000259" key="7">
    <source>
        <dbReference type="PROSITE" id="PS50114"/>
    </source>
</evidence>
<dbReference type="GO" id="GO:0043565">
    <property type="term" value="F:sequence-specific DNA binding"/>
    <property type="evidence" value="ECO:0007669"/>
    <property type="project" value="InterPro"/>
</dbReference>
<keyword evidence="3 5" id="KW-0863">Zinc-finger</keyword>
<keyword evidence="2" id="KW-0479">Metal-binding</keyword>
<dbReference type="PROSITE" id="PS50114">
    <property type="entry name" value="GATA_ZN_FINGER_2"/>
    <property type="match status" value="1"/>
</dbReference>
<evidence type="ECO:0000256" key="6">
    <source>
        <dbReference type="SAM" id="MobiDB-lite"/>
    </source>
</evidence>
<evidence type="ECO:0000256" key="3">
    <source>
        <dbReference type="ARBA" id="ARBA00022771"/>
    </source>
</evidence>
<dbReference type="EMBL" id="GBEZ01017787">
    <property type="protein sequence ID" value="JAC68581.1"/>
    <property type="molecule type" value="Transcribed_RNA"/>
</dbReference>
<sequence length="350" mass="37592">MVELWRSDSWTTPPFGEDLEVLRPEVESEPLSSKCLAFQGTTSGNASGLLGSVSTLVPRSGCALSYTRAEPVLRGPAGRTSLGARVNCGVNLQFSNCSAASLEASEVTSPECAGDVLDYSCELPCPWEVEVLPEETAWIFDPSYKPPSVDCEGGSALKLCTDEPKSPTSVFQATSGGMTDSASGSVSSCSDIHRTKGIQECYGESESRESGPECSEDTTMERRHLSGMARKSLVASKNNAHSVQFGTNNTSQVAHVSPSDGQELTSRPSKKVKRSTVQRPTEQGTASDAHVRHLPSSQSKKQKGRQACVQCFTISTPQWREGPQGARTLCNACGVRYRKQLNMAKKLKSK</sequence>
<reference evidence="9" key="1">
    <citation type="submission" date="2014-05" db="EMBL/GenBank/DDBJ databases">
        <title>The transcriptome of the halophilic microalga Tetraselmis sp. GSL018 isolated from the Great Salt Lake, Utah.</title>
        <authorList>
            <person name="Jinkerson R.E."/>
            <person name="D'Adamo S."/>
            <person name="Posewitz M.C."/>
        </authorList>
    </citation>
    <scope>NUCLEOTIDE SEQUENCE</scope>
    <source>
        <strain evidence="9">GSL018</strain>
    </source>
</reference>
<comment type="similarity">
    <text evidence="1">Belongs to the type IV zinc-finger family. Class A subfamily.</text>
</comment>
<dbReference type="SUPFAM" id="SSF57716">
    <property type="entry name" value="Glucocorticoid receptor-like (DNA-binding domain)"/>
    <property type="match status" value="1"/>
</dbReference>
<dbReference type="Gene3D" id="3.30.50.10">
    <property type="entry name" value="Erythroid Transcription Factor GATA-1, subunit A"/>
    <property type="match status" value="1"/>
</dbReference>
<gene>
    <name evidence="8" type="ORF">TSPGSL018_12943</name>
    <name evidence="9" type="ORF">TSPGSL018_8383</name>
</gene>
<dbReference type="PANTHER" id="PTHR45658">
    <property type="entry name" value="GATA TRANSCRIPTION FACTOR"/>
    <property type="match status" value="1"/>
</dbReference>
<feature type="compositionally biased region" description="Polar residues" evidence="6">
    <location>
        <begin position="166"/>
        <end position="180"/>
    </location>
</feature>
<dbReference type="AlphaFoldDB" id="A0A061RDL9"/>
<keyword evidence="4" id="KW-0862">Zinc</keyword>
<dbReference type="CDD" id="cd00202">
    <property type="entry name" value="ZnF_GATA"/>
    <property type="match status" value="1"/>
</dbReference>
<evidence type="ECO:0000256" key="1">
    <source>
        <dbReference type="ARBA" id="ARBA00005694"/>
    </source>
</evidence>
<evidence type="ECO:0000256" key="2">
    <source>
        <dbReference type="ARBA" id="ARBA00022723"/>
    </source>
</evidence>
<feature type="region of interest" description="Disordered" evidence="6">
    <location>
        <begin position="200"/>
        <end position="222"/>
    </location>
</feature>
<dbReference type="EMBL" id="GBEZ01019892">
    <property type="protein sequence ID" value="JAC66724.1"/>
    <property type="molecule type" value="Transcribed_RNA"/>
</dbReference>
<evidence type="ECO:0000256" key="5">
    <source>
        <dbReference type="PROSITE-ProRule" id="PRU00094"/>
    </source>
</evidence>
<name>A0A061RDL9_9CHLO</name>
<dbReference type="InterPro" id="IPR000679">
    <property type="entry name" value="Znf_GATA"/>
</dbReference>
<feature type="domain" description="GATA-type" evidence="7">
    <location>
        <begin position="302"/>
        <end position="338"/>
    </location>
</feature>
<accession>A0A061RDL9</accession>
<evidence type="ECO:0000313" key="9">
    <source>
        <dbReference type="EMBL" id="JAC68581.1"/>
    </source>
</evidence>
<dbReference type="InterPro" id="IPR013088">
    <property type="entry name" value="Znf_NHR/GATA"/>
</dbReference>
<proteinExistence type="inferred from homology"/>
<dbReference type="GO" id="GO:0008270">
    <property type="term" value="F:zinc ion binding"/>
    <property type="evidence" value="ECO:0007669"/>
    <property type="project" value="UniProtKB-KW"/>
</dbReference>
<evidence type="ECO:0000256" key="4">
    <source>
        <dbReference type="ARBA" id="ARBA00022833"/>
    </source>
</evidence>
<feature type="compositionally biased region" description="Polar residues" evidence="6">
    <location>
        <begin position="277"/>
        <end position="286"/>
    </location>
</feature>
<protein>
    <recommendedName>
        <fullName evidence="7">GATA-type domain-containing protein</fullName>
    </recommendedName>
</protein>